<sequence>MVEKSRALWMCGRAMFTMVMSRTTISWHEAMTSSAIALPPPPDSLVVVPCGEAGCGLLPAVSTVRRYARPPGLTTGSPTHPVTGSSCGEENG</sequence>
<evidence type="ECO:0000313" key="2">
    <source>
        <dbReference type="EMBL" id="GGY32220.1"/>
    </source>
</evidence>
<proteinExistence type="predicted"/>
<evidence type="ECO:0008006" key="4">
    <source>
        <dbReference type="Google" id="ProtNLM"/>
    </source>
</evidence>
<feature type="region of interest" description="Disordered" evidence="1">
    <location>
        <begin position="69"/>
        <end position="92"/>
    </location>
</feature>
<reference evidence="3" key="1">
    <citation type="journal article" date="2019" name="Int. J. Syst. Evol. Microbiol.">
        <title>The Global Catalogue of Microorganisms (GCM) 10K type strain sequencing project: providing services to taxonomists for standard genome sequencing and annotation.</title>
        <authorList>
            <consortium name="The Broad Institute Genomics Platform"/>
            <consortium name="The Broad Institute Genome Sequencing Center for Infectious Disease"/>
            <person name="Wu L."/>
            <person name="Ma J."/>
        </authorList>
    </citation>
    <scope>NUCLEOTIDE SEQUENCE [LARGE SCALE GENOMIC DNA]</scope>
    <source>
        <strain evidence="3">JCM 4957</strain>
    </source>
</reference>
<dbReference type="EMBL" id="BMWE01000012">
    <property type="protein sequence ID" value="GGY32220.1"/>
    <property type="molecule type" value="Genomic_DNA"/>
</dbReference>
<organism evidence="2 3">
    <name type="scientific">Streptomyces djakartensis</name>
    <dbReference type="NCBI Taxonomy" id="68193"/>
    <lineage>
        <taxon>Bacteria</taxon>
        <taxon>Bacillati</taxon>
        <taxon>Actinomycetota</taxon>
        <taxon>Actinomycetes</taxon>
        <taxon>Kitasatosporales</taxon>
        <taxon>Streptomycetaceae</taxon>
        <taxon>Streptomyces</taxon>
    </lineage>
</organism>
<evidence type="ECO:0000313" key="3">
    <source>
        <dbReference type="Proteomes" id="UP000653308"/>
    </source>
</evidence>
<keyword evidence="3" id="KW-1185">Reference proteome</keyword>
<accession>A0ABQ3A1J0</accession>
<protein>
    <recommendedName>
        <fullName evidence="4">Secreted protein</fullName>
    </recommendedName>
</protein>
<gene>
    <name evidence="2" type="ORF">GCM10010384_44470</name>
</gene>
<comment type="caution">
    <text evidence="2">The sequence shown here is derived from an EMBL/GenBank/DDBJ whole genome shotgun (WGS) entry which is preliminary data.</text>
</comment>
<feature type="compositionally biased region" description="Polar residues" evidence="1">
    <location>
        <begin position="74"/>
        <end position="92"/>
    </location>
</feature>
<dbReference type="Proteomes" id="UP000653308">
    <property type="component" value="Unassembled WGS sequence"/>
</dbReference>
<name>A0ABQ3A1J0_9ACTN</name>
<evidence type="ECO:0000256" key="1">
    <source>
        <dbReference type="SAM" id="MobiDB-lite"/>
    </source>
</evidence>